<evidence type="ECO:0000313" key="2">
    <source>
        <dbReference type="EMBL" id="NWN45874.1"/>
    </source>
</evidence>
<comment type="caution">
    <text evidence="2">The sequence shown here is derived from an EMBL/GenBank/DDBJ whole genome shotgun (WGS) entry which is preliminary data.</text>
</comment>
<organism evidence="2 3">
    <name type="scientific">Candidatus Phytoplasma pruni</name>
    <dbReference type="NCBI Taxonomy" id="479893"/>
    <lineage>
        <taxon>Bacteria</taxon>
        <taxon>Bacillati</taxon>
        <taxon>Mycoplasmatota</taxon>
        <taxon>Mollicutes</taxon>
        <taxon>Acholeplasmatales</taxon>
        <taxon>Acholeplasmataceae</taxon>
        <taxon>Candidatus Phytoplasma</taxon>
        <taxon>16SrIII (X-disease group)</taxon>
    </lineage>
</organism>
<dbReference type="Proteomes" id="UP000568109">
    <property type="component" value="Unassembled WGS sequence"/>
</dbReference>
<sequence length="53" mass="6435">MKIQNIFEWINFIIIIFTVIDILASTNYNTYKIEKLNKKIKELENNDEKTKKE</sequence>
<keyword evidence="1" id="KW-0472">Membrane</keyword>
<evidence type="ECO:0000313" key="3">
    <source>
        <dbReference type="Proteomes" id="UP000568109"/>
    </source>
</evidence>
<dbReference type="RefSeq" id="WP_178734260.1">
    <property type="nucleotide sequence ID" value="NZ_JABUOH010000048.1"/>
</dbReference>
<keyword evidence="1" id="KW-1133">Transmembrane helix</keyword>
<gene>
    <name evidence="2" type="ORF">HR065_02140</name>
</gene>
<accession>A0A851HHU9</accession>
<keyword evidence="3" id="KW-1185">Reference proteome</keyword>
<dbReference type="EMBL" id="JABUOH010000048">
    <property type="protein sequence ID" value="NWN45874.1"/>
    <property type="molecule type" value="Genomic_DNA"/>
</dbReference>
<keyword evidence="1" id="KW-0812">Transmembrane</keyword>
<evidence type="ECO:0000256" key="1">
    <source>
        <dbReference type="SAM" id="Phobius"/>
    </source>
</evidence>
<feature type="transmembrane region" description="Helical" evidence="1">
    <location>
        <begin position="6"/>
        <end position="28"/>
    </location>
</feature>
<reference evidence="2 3" key="1">
    <citation type="submission" date="2020-06" db="EMBL/GenBank/DDBJ databases">
        <title>Draft genome sequence of Candidatus Phytoplasma pruni (X-disease group, subgroup 16SrIII-B) strain ChTDIII from Argentina.</title>
        <authorList>
            <person name="Fernandez F.D."/>
            <person name="Zuebert C."/>
            <person name="Huettel B."/>
            <person name="Kube M."/>
            <person name="Conci L.R."/>
        </authorList>
    </citation>
    <scope>NUCLEOTIDE SEQUENCE [LARGE SCALE GENOMIC DNA]</scope>
    <source>
        <strain evidence="2 3">ChTDIII</strain>
    </source>
</reference>
<protein>
    <submittedName>
        <fullName evidence="2">Uncharacterized protein</fullName>
    </submittedName>
</protein>
<name>A0A851HHU9_9MOLU</name>
<proteinExistence type="predicted"/>
<dbReference type="AlphaFoldDB" id="A0A851HHU9"/>